<dbReference type="PANTHER" id="PTHR33392">
    <property type="entry name" value="POLYISOPRENYL-TEICHOIC ACID--PEPTIDOGLYCAN TEICHOIC ACID TRANSFERASE TAGU"/>
    <property type="match status" value="1"/>
</dbReference>
<evidence type="ECO:0000256" key="3">
    <source>
        <dbReference type="SAM" id="Phobius"/>
    </source>
</evidence>
<comment type="similarity">
    <text evidence="1">Belongs to the LytR/CpsA/Psr (LCP) family.</text>
</comment>
<keyword evidence="3" id="KW-0472">Membrane</keyword>
<evidence type="ECO:0000256" key="1">
    <source>
        <dbReference type="ARBA" id="ARBA00006068"/>
    </source>
</evidence>
<dbReference type="Pfam" id="PF03816">
    <property type="entry name" value="LytR_cpsA_psr"/>
    <property type="match status" value="1"/>
</dbReference>
<organism evidence="5 6">
    <name type="scientific">Microbispora cellulosiformans</name>
    <dbReference type="NCBI Taxonomy" id="2614688"/>
    <lineage>
        <taxon>Bacteria</taxon>
        <taxon>Bacillati</taxon>
        <taxon>Actinomycetota</taxon>
        <taxon>Actinomycetes</taxon>
        <taxon>Streptosporangiales</taxon>
        <taxon>Streptosporangiaceae</taxon>
        <taxon>Microbispora</taxon>
    </lineage>
</organism>
<feature type="domain" description="Cell envelope-related transcriptional attenuator" evidence="4">
    <location>
        <begin position="391"/>
        <end position="562"/>
    </location>
</feature>
<feature type="transmembrane region" description="Helical" evidence="3">
    <location>
        <begin position="213"/>
        <end position="235"/>
    </location>
</feature>
<keyword evidence="6" id="KW-1185">Reference proteome</keyword>
<feature type="region of interest" description="Disordered" evidence="2">
    <location>
        <begin position="646"/>
        <end position="702"/>
    </location>
</feature>
<evidence type="ECO:0000256" key="2">
    <source>
        <dbReference type="SAM" id="MobiDB-lite"/>
    </source>
</evidence>
<dbReference type="PANTHER" id="PTHR33392:SF6">
    <property type="entry name" value="POLYISOPRENYL-TEICHOIC ACID--PEPTIDOGLYCAN TEICHOIC ACID TRANSFERASE TAGU"/>
    <property type="match status" value="1"/>
</dbReference>
<feature type="compositionally biased region" description="Low complexity" evidence="2">
    <location>
        <begin position="75"/>
        <end position="104"/>
    </location>
</feature>
<dbReference type="InterPro" id="IPR050922">
    <property type="entry name" value="LytR/CpsA/Psr_CW_biosynth"/>
</dbReference>
<feature type="compositionally biased region" description="Low complexity" evidence="2">
    <location>
        <begin position="184"/>
        <end position="200"/>
    </location>
</feature>
<gene>
    <name evidence="5" type="ORF">F5972_19510</name>
</gene>
<feature type="transmembrane region" description="Helical" evidence="3">
    <location>
        <begin position="317"/>
        <end position="340"/>
    </location>
</feature>
<feature type="transmembrane region" description="Helical" evidence="3">
    <location>
        <begin position="280"/>
        <end position="305"/>
    </location>
</feature>
<feature type="compositionally biased region" description="Basic and acidic residues" evidence="2">
    <location>
        <begin position="105"/>
        <end position="134"/>
    </location>
</feature>
<feature type="compositionally biased region" description="Basic and acidic residues" evidence="2">
    <location>
        <begin position="64"/>
        <end position="74"/>
    </location>
</feature>
<sequence length="710" mass="74158">MRGGGPADAAGGSRKRRRESQRGGSGERDENPGPPRSRGGTPGSPRPHEDSPGASRGGSPGSPRPREHSSREESPSSSRASEGPPRSSREGSSPLSEGSPGSSPARDEAPRGSSPDDTHGDRHDDTIPRRRNDAFRAPQPDPRAAEPESQDETVPGPRKDAPGSPQALPTPQGSGTHQGPGAPGAPKAPGAFGAPGGSHPAPRPRPRGRGPRYGPPLTPVSLIGWTALSALVPGAAHLRAGHRRTGIALLVTFGAALVALVVVGLRLMGNAGAVVRPSTLTAIMVGAAVCALAWFALVVLSFVALRPQRLSQTGQVVAGIVAGVLCVSVMAPFAVTAGYIRTASQTLDAVMAPVEGTTPSPIRAEDPWDGRKRVNFLLVGGDAAGNRVGVRTDSMTVASVNIATGNTVLFSLPRNLQYVRFPATSPLHKVFPNGFNDEGQGLLNSVWYYADNNPQVMGGKNKGSQALKDAIGYTLGLHIDYYAMVDMFGFAAMIDALGGLDIRVERDIKWGGHFGTAGTIKAGYRRLSGEEVLWYGRSRVDSDDFSRMSRQRCVIGALAQQATPSKVLANFTRIATAARHMFRTDIPRDLLEHLVPLGMKVRSAKITSLQFVPPLIYTGNPDWDKIRELTKKAIRESMADQAPIAATASPMGTAGTASASASGSPGASSSSTPSSTPSPSRTPLLADAGGRKTPTPNDKAAKSLAELCGF</sequence>
<evidence type="ECO:0000313" key="5">
    <source>
        <dbReference type="EMBL" id="KAA9377778.1"/>
    </source>
</evidence>
<feature type="region of interest" description="Disordered" evidence="2">
    <location>
        <begin position="1"/>
        <end position="215"/>
    </location>
</feature>
<accession>A0A5J5K1Y9</accession>
<dbReference type="NCBIfam" id="TIGR00350">
    <property type="entry name" value="lytR_cpsA_psr"/>
    <property type="match status" value="1"/>
</dbReference>
<dbReference type="Gene3D" id="3.40.630.190">
    <property type="entry name" value="LCP protein"/>
    <property type="match status" value="1"/>
</dbReference>
<keyword evidence="3" id="KW-1133">Transmembrane helix</keyword>
<dbReference type="AlphaFoldDB" id="A0A5J5K1Y9"/>
<protein>
    <submittedName>
        <fullName evidence="5">LytR family transcriptional regulator</fullName>
    </submittedName>
</protein>
<feature type="transmembrane region" description="Helical" evidence="3">
    <location>
        <begin position="247"/>
        <end position="268"/>
    </location>
</feature>
<dbReference type="InterPro" id="IPR004474">
    <property type="entry name" value="LytR_CpsA_psr"/>
</dbReference>
<proteinExistence type="inferred from homology"/>
<feature type="compositionally biased region" description="Low complexity" evidence="2">
    <location>
        <begin position="646"/>
        <end position="679"/>
    </location>
</feature>
<evidence type="ECO:0000313" key="6">
    <source>
        <dbReference type="Proteomes" id="UP000327011"/>
    </source>
</evidence>
<dbReference type="Proteomes" id="UP000327011">
    <property type="component" value="Unassembled WGS sequence"/>
</dbReference>
<name>A0A5J5K1Y9_9ACTN</name>
<evidence type="ECO:0000259" key="4">
    <source>
        <dbReference type="Pfam" id="PF03816"/>
    </source>
</evidence>
<keyword evidence="3" id="KW-0812">Transmembrane</keyword>
<dbReference type="EMBL" id="VYTZ01000006">
    <property type="protein sequence ID" value="KAA9377778.1"/>
    <property type="molecule type" value="Genomic_DNA"/>
</dbReference>
<comment type="caution">
    <text evidence="5">The sequence shown here is derived from an EMBL/GenBank/DDBJ whole genome shotgun (WGS) entry which is preliminary data.</text>
</comment>
<reference evidence="5 6" key="1">
    <citation type="submission" date="2019-09" db="EMBL/GenBank/DDBJ databases">
        <title>Screening of Novel Bioactive Compounds from Soil-Associated.</title>
        <authorList>
            <person name="Gong X."/>
        </authorList>
    </citation>
    <scope>NUCLEOTIDE SEQUENCE [LARGE SCALE GENOMIC DNA]</scope>
    <source>
        <strain evidence="5 6">Gxj-6</strain>
    </source>
</reference>